<feature type="transmembrane region" description="Helical" evidence="1">
    <location>
        <begin position="296"/>
        <end position="322"/>
    </location>
</feature>
<keyword evidence="1" id="KW-0472">Membrane</keyword>
<evidence type="ECO:0000313" key="3">
    <source>
        <dbReference type="Proteomes" id="UP000247346"/>
    </source>
</evidence>
<proteinExistence type="predicted"/>
<evidence type="ECO:0000256" key="1">
    <source>
        <dbReference type="SAM" id="Phobius"/>
    </source>
</evidence>
<dbReference type="OrthoDB" id="5998304at2"/>
<name>A0A2P5Z6I9_9XANT</name>
<feature type="transmembrane region" description="Helical" evidence="1">
    <location>
        <begin position="179"/>
        <end position="201"/>
    </location>
</feature>
<dbReference type="AlphaFoldDB" id="A0A2P5Z6I9"/>
<feature type="transmembrane region" description="Helical" evidence="1">
    <location>
        <begin position="105"/>
        <end position="128"/>
    </location>
</feature>
<dbReference type="STRING" id="56458.SB85_12265"/>
<accession>A0A2P5Z6I9</accession>
<feature type="transmembrane region" description="Helical" evidence="1">
    <location>
        <begin position="63"/>
        <end position="85"/>
    </location>
</feature>
<dbReference type="Proteomes" id="UP000247346">
    <property type="component" value="Unassembled WGS sequence"/>
</dbReference>
<comment type="caution">
    <text evidence="2">The sequence shown here is derived from an EMBL/GenBank/DDBJ whole genome shotgun (WGS) entry which is preliminary data.</text>
</comment>
<keyword evidence="1" id="KW-1133">Transmembrane helix</keyword>
<sequence length="331" mass="34476">MGQPTAQAHAAHRGAAAPPARAMSRTHWRLLRRIAYLAFLVLVAILLVRSARTVDWAQVGTTLAGYGAGTLAAATGVTLASYLLYAGYDLAARRYAAHALPTPRVMAIADIAYAFSLNVGALIGGTAIRYRLYGRAGLGLATISRVVGFAIATNWAGYLLLTGVLLVSGRLRMPAQWPLSGAALPWIGAAMLAAVLAYLIACQRAHGRTLQVRGHVLHLPPLPLALLQLGLGTGNWALMGALLYVLMPAGVAYLSVLGALLAAAVATAIAHVPAGIGVLEAVVLPLLGTQAPQAKLLAALLAYRAFYYLGPLLLACAGYALLEARRRRGAG</sequence>
<reference evidence="2 3" key="1">
    <citation type="submission" date="2016-08" db="EMBL/GenBank/DDBJ databases">
        <authorList>
            <person name="Seilhamer J.J."/>
        </authorList>
    </citation>
    <scope>NUCLEOTIDE SEQUENCE [LARGE SCALE GENOMIC DNA]</scope>
    <source>
        <strain evidence="2 3">CFBP4641</strain>
    </source>
</reference>
<feature type="transmembrane region" description="Helical" evidence="1">
    <location>
        <begin position="148"/>
        <end position="167"/>
    </location>
</feature>
<feature type="transmembrane region" description="Helical" evidence="1">
    <location>
        <begin position="221"/>
        <end position="246"/>
    </location>
</feature>
<dbReference type="EMBL" id="MDEK01000004">
    <property type="protein sequence ID" value="PPU83857.1"/>
    <property type="molecule type" value="Genomic_DNA"/>
</dbReference>
<evidence type="ECO:0000313" key="2">
    <source>
        <dbReference type="EMBL" id="PPU83857.1"/>
    </source>
</evidence>
<feature type="transmembrane region" description="Helical" evidence="1">
    <location>
        <begin position="30"/>
        <end position="51"/>
    </location>
</feature>
<protein>
    <submittedName>
        <fullName evidence="2">Lysylphosphatidylglycerol synthetase family protein</fullName>
    </submittedName>
</protein>
<gene>
    <name evidence="2" type="ORF">XsacCFBP4641_05665</name>
</gene>
<organism evidence="2 3">
    <name type="scientific">Xanthomonas sacchari</name>
    <dbReference type="NCBI Taxonomy" id="56458"/>
    <lineage>
        <taxon>Bacteria</taxon>
        <taxon>Pseudomonadati</taxon>
        <taxon>Pseudomonadota</taxon>
        <taxon>Gammaproteobacteria</taxon>
        <taxon>Lysobacterales</taxon>
        <taxon>Lysobacteraceae</taxon>
        <taxon>Xanthomonas</taxon>
    </lineage>
</organism>
<feature type="transmembrane region" description="Helical" evidence="1">
    <location>
        <begin position="253"/>
        <end position="276"/>
    </location>
</feature>
<keyword evidence="1" id="KW-0812">Transmembrane</keyword>